<dbReference type="KEGG" id="pxi:J5O05_16685"/>
<dbReference type="InterPro" id="IPR036814">
    <property type="entry name" value="YqcC-like_sf"/>
</dbReference>
<protein>
    <submittedName>
        <fullName evidence="2">YqcC family protein</fullName>
    </submittedName>
</protein>
<proteinExistence type="predicted"/>
<dbReference type="InterPro" id="IPR023376">
    <property type="entry name" value="YqcC-like_dom"/>
</dbReference>
<feature type="domain" description="YqcC-like" evidence="1">
    <location>
        <begin position="8"/>
        <end position="103"/>
    </location>
</feature>
<dbReference type="AlphaFoldDB" id="A0A975DHT5"/>
<dbReference type="GO" id="GO:0044010">
    <property type="term" value="P:single-species biofilm formation"/>
    <property type="evidence" value="ECO:0007669"/>
    <property type="project" value="TreeGrafter"/>
</dbReference>
<reference evidence="2" key="1">
    <citation type="submission" date="2021-03" db="EMBL/GenBank/DDBJ databases">
        <title>Complete Genome of Pseudoalteromonas xiamenensis STKMTI.2, a new potential marine bacterium producing anti-Vibrio compounds.</title>
        <authorList>
            <person name="Handayani D.P."/>
            <person name="Isnansetyo A."/>
            <person name="Istiqomah I."/>
            <person name="Jumina J."/>
        </authorList>
    </citation>
    <scope>NUCLEOTIDE SEQUENCE</scope>
    <source>
        <strain evidence="2">STKMTI.2</strain>
    </source>
</reference>
<name>A0A975DHT5_9GAMM</name>
<accession>A0A975DHT5</accession>
<evidence type="ECO:0000259" key="1">
    <source>
        <dbReference type="Pfam" id="PF04287"/>
    </source>
</evidence>
<dbReference type="PANTHER" id="PTHR39586:SF1">
    <property type="entry name" value="CYTOPLASMIC PROTEIN"/>
    <property type="match status" value="1"/>
</dbReference>
<keyword evidence="3" id="KW-1185">Reference proteome</keyword>
<dbReference type="SUPFAM" id="SSF158452">
    <property type="entry name" value="YqcC-like"/>
    <property type="match status" value="1"/>
</dbReference>
<dbReference type="EMBL" id="CP072133">
    <property type="protein sequence ID" value="QTH71392.1"/>
    <property type="molecule type" value="Genomic_DNA"/>
</dbReference>
<dbReference type="Pfam" id="PF04287">
    <property type="entry name" value="DUF446"/>
    <property type="match status" value="1"/>
</dbReference>
<dbReference type="PANTHER" id="PTHR39586">
    <property type="entry name" value="CYTOPLASMIC PROTEIN-RELATED"/>
    <property type="match status" value="1"/>
</dbReference>
<gene>
    <name evidence="2" type="ORF">J5O05_16685</name>
</gene>
<dbReference type="Proteomes" id="UP000664904">
    <property type="component" value="Chromosome"/>
</dbReference>
<evidence type="ECO:0000313" key="2">
    <source>
        <dbReference type="EMBL" id="QTH71392.1"/>
    </source>
</evidence>
<dbReference type="Gene3D" id="1.20.1440.40">
    <property type="entry name" value="YqcC-like"/>
    <property type="match status" value="1"/>
</dbReference>
<dbReference type="RefSeq" id="WP_208843033.1">
    <property type="nucleotide sequence ID" value="NZ_CP072133.1"/>
</dbReference>
<sequence>MQNRHELVADLLVALQLAMHEENLWQSEPLSHSAYHSSAPFCCDTMTFGQWLQFVFIPKMNELINSQQALPSQLSLLPMLEMSYPNSQRLSSVYGVITRLDALFTK</sequence>
<organism evidence="2 3">
    <name type="scientific">Pseudoalteromonas xiamenensis</name>
    <dbReference type="NCBI Taxonomy" id="882626"/>
    <lineage>
        <taxon>Bacteria</taxon>
        <taxon>Pseudomonadati</taxon>
        <taxon>Pseudomonadota</taxon>
        <taxon>Gammaproteobacteria</taxon>
        <taxon>Alteromonadales</taxon>
        <taxon>Pseudoalteromonadaceae</taxon>
        <taxon>Pseudoalteromonas</taxon>
    </lineage>
</organism>
<evidence type="ECO:0000313" key="3">
    <source>
        <dbReference type="Proteomes" id="UP000664904"/>
    </source>
</evidence>
<dbReference type="InterPro" id="IPR007384">
    <property type="entry name" value="UCP006257"/>
</dbReference>